<proteinExistence type="predicted"/>
<evidence type="ECO:0000256" key="1">
    <source>
        <dbReference type="SAM" id="MobiDB-lite"/>
    </source>
</evidence>
<feature type="compositionally biased region" description="Low complexity" evidence="1">
    <location>
        <begin position="181"/>
        <end position="202"/>
    </location>
</feature>
<dbReference type="EMBL" id="KV426078">
    <property type="protein sequence ID" value="KZV89241.1"/>
    <property type="molecule type" value="Genomic_DNA"/>
</dbReference>
<dbReference type="STRING" id="1314781.A0A165FMM8"/>
<accession>A0A165FMM8</accession>
<gene>
    <name evidence="2" type="ORF">EXIGLDRAFT_695781</name>
</gene>
<protein>
    <submittedName>
        <fullName evidence="2">Uncharacterized protein</fullName>
    </submittedName>
</protein>
<dbReference type="OrthoDB" id="3016333at2759"/>
<keyword evidence="3" id="KW-1185">Reference proteome</keyword>
<name>A0A165FMM8_EXIGL</name>
<feature type="compositionally biased region" description="Basic and acidic residues" evidence="1">
    <location>
        <begin position="151"/>
        <end position="164"/>
    </location>
</feature>
<evidence type="ECO:0000313" key="3">
    <source>
        <dbReference type="Proteomes" id="UP000077266"/>
    </source>
</evidence>
<feature type="region of interest" description="Disordered" evidence="1">
    <location>
        <begin position="116"/>
        <end position="217"/>
    </location>
</feature>
<sequence length="417" mass="45771">MALDSDHDRPTHATDATPFYREHKGTQYPRLRIASLTGEERRTARANVDILDDDTLASLSQCAIAVRDFMFMRDSFDIYAFHESPLWYLLEDLACLTKWAHKALTVIRDQRLGRGATSAFPTLPPPAKAPKTPTTRLPSPPATVPSSSPAPEERPKTSAPDKRTVLFAAATATPKPPTPNPTATTISTVSSDPAPTPTSTSVPKPPHLTAPSASDNRLIVRYPDNVDLTTRPRPQPSTIVQTLNRDLCSALVSAISYSRHGRLVLHTKDSRALQQLGSKRDVIHRTLQKLFGLDANSRPTLETGDAWSKVVIHGVPTPGSGEIRLDISTYILALCDSNGVDPTAICQIRPLCSRDDVSRLLYSPTPDSPDSFSMLLCLSDDATAVLLQRYGVTWFSAHCRVTPYRPQRRHGTSRQSD</sequence>
<dbReference type="Proteomes" id="UP000077266">
    <property type="component" value="Unassembled WGS sequence"/>
</dbReference>
<reference evidence="2 3" key="1">
    <citation type="journal article" date="2016" name="Mol. Biol. Evol.">
        <title>Comparative Genomics of Early-Diverging Mushroom-Forming Fungi Provides Insights into the Origins of Lignocellulose Decay Capabilities.</title>
        <authorList>
            <person name="Nagy L.G."/>
            <person name="Riley R."/>
            <person name="Tritt A."/>
            <person name="Adam C."/>
            <person name="Daum C."/>
            <person name="Floudas D."/>
            <person name="Sun H."/>
            <person name="Yadav J.S."/>
            <person name="Pangilinan J."/>
            <person name="Larsson K.H."/>
            <person name="Matsuura K."/>
            <person name="Barry K."/>
            <person name="Labutti K."/>
            <person name="Kuo R."/>
            <person name="Ohm R.A."/>
            <person name="Bhattacharya S.S."/>
            <person name="Shirouzu T."/>
            <person name="Yoshinaga Y."/>
            <person name="Martin F.M."/>
            <person name="Grigoriev I.V."/>
            <person name="Hibbett D.S."/>
        </authorList>
    </citation>
    <scope>NUCLEOTIDE SEQUENCE [LARGE SCALE GENOMIC DNA]</scope>
    <source>
        <strain evidence="2 3">HHB12029</strain>
    </source>
</reference>
<dbReference type="AlphaFoldDB" id="A0A165FMM8"/>
<evidence type="ECO:0000313" key="2">
    <source>
        <dbReference type="EMBL" id="KZV89241.1"/>
    </source>
</evidence>
<dbReference type="InParanoid" id="A0A165FMM8"/>
<organism evidence="2 3">
    <name type="scientific">Exidia glandulosa HHB12029</name>
    <dbReference type="NCBI Taxonomy" id="1314781"/>
    <lineage>
        <taxon>Eukaryota</taxon>
        <taxon>Fungi</taxon>
        <taxon>Dikarya</taxon>
        <taxon>Basidiomycota</taxon>
        <taxon>Agaricomycotina</taxon>
        <taxon>Agaricomycetes</taxon>
        <taxon>Auriculariales</taxon>
        <taxon>Exidiaceae</taxon>
        <taxon>Exidia</taxon>
    </lineage>
</organism>